<evidence type="ECO:0000256" key="1">
    <source>
        <dbReference type="SAM" id="MobiDB-lite"/>
    </source>
</evidence>
<evidence type="ECO:0000256" key="2">
    <source>
        <dbReference type="SAM" id="Phobius"/>
    </source>
</evidence>
<keyword evidence="2" id="KW-1133">Transmembrane helix</keyword>
<sequence>MPHKNVQGPPAADDQRSLKTRALNNIELMAITGRGTRTAVLLALAAVTSAEFNRVFRPPKIGPRALVVLWYDVRAANDTLLIANVSLANCTSTSCVRVAIVTQPAYVEFVRVRARGGLALRDASAIRLLRWNVSADSDVRSGVIVVPPARPHQTPPPSIPEEPTVPNAPGKDSQSSTTATVLACTSLVALLLLAAASLVRRPRAATQSTTPMIRIE</sequence>
<reference evidence="3 4" key="1">
    <citation type="journal article" date="2020" name="Arch.">
        <title>Full genome sequence of bovine alphaherpesvirus 2 (BoHV-2).</title>
        <authorList>
            <person name="Pfaff F."/>
            <person name="Neubauer-Juric A."/>
            <person name="Krebs S."/>
            <person name="Hauser A."/>
            <person name="Singer S."/>
            <person name="Blum H."/>
            <person name="Hoffmann B."/>
        </authorList>
    </citation>
    <scope>NUCLEOTIDE SEQUENCE [LARGE SCALE GENOMIC DNA]</scope>
    <source>
        <strain evidence="3 4">C1Z FZR</strain>
    </source>
</reference>
<feature type="compositionally biased region" description="Pro residues" evidence="1">
    <location>
        <begin position="148"/>
        <end position="160"/>
    </location>
</feature>
<gene>
    <name evidence="3" type="primary">US5</name>
</gene>
<dbReference type="Proteomes" id="UP000828537">
    <property type="component" value="Segment"/>
</dbReference>
<keyword evidence="2" id="KW-0472">Membrane</keyword>
<protein>
    <submittedName>
        <fullName evidence="3">Envelope glycoprotein J</fullName>
    </submittedName>
</protein>
<feature type="transmembrane region" description="Helical" evidence="2">
    <location>
        <begin position="179"/>
        <end position="199"/>
    </location>
</feature>
<dbReference type="GO" id="GO:0019031">
    <property type="term" value="C:viral envelope"/>
    <property type="evidence" value="ECO:0007669"/>
    <property type="project" value="UniProtKB-KW"/>
</dbReference>
<keyword evidence="3" id="KW-0261">Viral envelope protein</keyword>
<accession>A0ABX6WM57</accession>
<dbReference type="RefSeq" id="YP_010798783.1">
    <property type="nucleotide sequence ID" value="NC_076512.1"/>
</dbReference>
<dbReference type="EMBL" id="MT862163">
    <property type="protein sequence ID" value="QPO25198.1"/>
    <property type="molecule type" value="Genomic_DNA"/>
</dbReference>
<proteinExistence type="predicted"/>
<evidence type="ECO:0000313" key="4">
    <source>
        <dbReference type="Proteomes" id="UP000828537"/>
    </source>
</evidence>
<name>A0ABX6WM57_9ALPH</name>
<evidence type="ECO:0000313" key="3">
    <source>
        <dbReference type="EMBL" id="QPO25198.1"/>
    </source>
</evidence>
<feature type="region of interest" description="Disordered" evidence="1">
    <location>
        <begin position="146"/>
        <end position="176"/>
    </location>
</feature>
<keyword evidence="4" id="KW-1185">Reference proteome</keyword>
<organism evidence="3 4">
    <name type="scientific">Bovine alphaherpesvirus 2</name>
    <dbReference type="NCBI Taxonomy" id="10295"/>
    <lineage>
        <taxon>Viruses</taxon>
        <taxon>Duplodnaviria</taxon>
        <taxon>Heunggongvirae</taxon>
        <taxon>Peploviricota</taxon>
        <taxon>Herviviricetes</taxon>
        <taxon>Herpesvirales</taxon>
        <taxon>Orthoherpesviridae</taxon>
        <taxon>Alphaherpesvirinae</taxon>
        <taxon>Simplexvirus</taxon>
        <taxon>Simplexvirus bovinealpha2</taxon>
    </lineage>
</organism>
<keyword evidence="2" id="KW-0812">Transmembrane</keyword>
<dbReference type="GeneID" id="80537035"/>
<keyword evidence="3" id="KW-0946">Virion</keyword>